<dbReference type="Proteomes" id="UP000031623">
    <property type="component" value="Chromosome"/>
</dbReference>
<dbReference type="GO" id="GO:0009103">
    <property type="term" value="P:lipopolysaccharide biosynthetic process"/>
    <property type="evidence" value="ECO:0007669"/>
    <property type="project" value="UniProtKB-KW"/>
</dbReference>
<sequence length="264" mass="29882">MLNCYPNLLNNPAILTPTNITPLLSIVIPIYNEADNIAPLIREIQGALENQVTYEVIGVDDGSRDTTWQTLQEIARNFNRLHIFRHGRSYGQSIAILTGVKAARAEWIVTLDGDGQNDPADILGLVAILQDPACPPRLQMVAGYRKHREDQWFKRLSSQIANRIRCYLLHDDTLDTGCGLKLFSRQAFLALPHFNHMHRFLHALFLRNGGQVVSLPVNHRPRVHGQSKYGLFNRLGVGIIDLLGVMWLQRRACLGELLEDNHEQ</sequence>
<dbReference type="FunFam" id="3.90.550.10:FF:000170">
    <property type="entry name" value="Dolichol-phosphate mannosyltransferase"/>
    <property type="match status" value="1"/>
</dbReference>
<keyword evidence="3 9" id="KW-0808">Transferase</keyword>
<dbReference type="Pfam" id="PF00535">
    <property type="entry name" value="Glycos_transf_2"/>
    <property type="match status" value="1"/>
</dbReference>
<evidence type="ECO:0000256" key="3">
    <source>
        <dbReference type="ARBA" id="ARBA00022679"/>
    </source>
</evidence>
<gene>
    <name evidence="9" type="ORF">THII_1225</name>
</gene>
<keyword evidence="2 9" id="KW-0328">Glycosyltransferase</keyword>
<dbReference type="GO" id="GO:0099621">
    <property type="term" value="F:undecaprenyl-phosphate 4-deoxy-4-formamido-L-arabinose transferase activity"/>
    <property type="evidence" value="ECO:0007669"/>
    <property type="project" value="TreeGrafter"/>
</dbReference>
<protein>
    <submittedName>
        <fullName evidence="9">Dolichol-phosphate mannosyltransferase</fullName>
    </submittedName>
</protein>
<keyword evidence="5" id="KW-0448">Lipopolysaccharide biosynthesis</keyword>
<dbReference type="EMBL" id="AP014633">
    <property type="protein sequence ID" value="BAP55522.1"/>
    <property type="molecule type" value="Genomic_DNA"/>
</dbReference>
<dbReference type="PANTHER" id="PTHR48090:SF3">
    <property type="entry name" value="UNDECAPRENYL-PHOSPHATE 4-DEOXY-4-FORMAMIDO-L-ARABINOSE TRANSFERASE"/>
    <property type="match status" value="1"/>
</dbReference>
<keyword evidence="1" id="KW-1003">Cell membrane</keyword>
<reference evidence="9 10" key="1">
    <citation type="journal article" date="2014" name="ISME J.">
        <title>Ecophysiology of Thioploca ingrica as revealed by the complete genome sequence supplemented with proteomic evidence.</title>
        <authorList>
            <person name="Kojima H."/>
            <person name="Ogura Y."/>
            <person name="Yamamoto N."/>
            <person name="Togashi T."/>
            <person name="Mori H."/>
            <person name="Watanabe T."/>
            <person name="Nemoto F."/>
            <person name="Kurokawa K."/>
            <person name="Hayashi T."/>
            <person name="Fukui M."/>
        </authorList>
    </citation>
    <scope>NUCLEOTIDE SEQUENCE [LARGE SCALE GENOMIC DNA]</scope>
</reference>
<evidence type="ECO:0000313" key="10">
    <source>
        <dbReference type="Proteomes" id="UP000031623"/>
    </source>
</evidence>
<dbReference type="PANTHER" id="PTHR48090">
    <property type="entry name" value="UNDECAPRENYL-PHOSPHATE 4-DEOXY-4-FORMAMIDO-L-ARABINOSE TRANSFERASE-RELATED"/>
    <property type="match status" value="1"/>
</dbReference>
<dbReference type="InterPro" id="IPR001173">
    <property type="entry name" value="Glyco_trans_2-like"/>
</dbReference>
<dbReference type="InterPro" id="IPR050256">
    <property type="entry name" value="Glycosyltransferase_2"/>
</dbReference>
<keyword evidence="4" id="KW-0812">Transmembrane</keyword>
<dbReference type="KEGG" id="tig:THII_1225"/>
<dbReference type="SUPFAM" id="SSF53448">
    <property type="entry name" value="Nucleotide-diphospho-sugar transferases"/>
    <property type="match status" value="1"/>
</dbReference>
<proteinExistence type="predicted"/>
<name>A0A090AJ44_9GAMM</name>
<feature type="domain" description="Glycosyltransferase 2-like" evidence="8">
    <location>
        <begin position="25"/>
        <end position="178"/>
    </location>
</feature>
<keyword evidence="10" id="KW-1185">Reference proteome</keyword>
<accession>A0A090AJ44</accession>
<dbReference type="InterPro" id="IPR029044">
    <property type="entry name" value="Nucleotide-diphossugar_trans"/>
</dbReference>
<organism evidence="9 10">
    <name type="scientific">Thioploca ingrica</name>
    <dbReference type="NCBI Taxonomy" id="40754"/>
    <lineage>
        <taxon>Bacteria</taxon>
        <taxon>Pseudomonadati</taxon>
        <taxon>Pseudomonadota</taxon>
        <taxon>Gammaproteobacteria</taxon>
        <taxon>Thiotrichales</taxon>
        <taxon>Thiotrichaceae</taxon>
        <taxon>Thioploca</taxon>
    </lineage>
</organism>
<dbReference type="CDD" id="cd04187">
    <property type="entry name" value="DPM1_like_bac"/>
    <property type="match status" value="1"/>
</dbReference>
<evidence type="ECO:0000256" key="2">
    <source>
        <dbReference type="ARBA" id="ARBA00022676"/>
    </source>
</evidence>
<dbReference type="STRING" id="40754.THII_1225"/>
<evidence type="ECO:0000256" key="5">
    <source>
        <dbReference type="ARBA" id="ARBA00022985"/>
    </source>
</evidence>
<dbReference type="Gene3D" id="3.90.550.10">
    <property type="entry name" value="Spore Coat Polysaccharide Biosynthesis Protein SpsA, Chain A"/>
    <property type="match status" value="1"/>
</dbReference>
<keyword evidence="6" id="KW-1133">Transmembrane helix</keyword>
<dbReference type="AlphaFoldDB" id="A0A090AJ44"/>
<evidence type="ECO:0000256" key="1">
    <source>
        <dbReference type="ARBA" id="ARBA00022475"/>
    </source>
</evidence>
<evidence type="ECO:0000256" key="6">
    <source>
        <dbReference type="ARBA" id="ARBA00022989"/>
    </source>
</evidence>
<evidence type="ECO:0000313" key="9">
    <source>
        <dbReference type="EMBL" id="BAP55522.1"/>
    </source>
</evidence>
<dbReference type="GO" id="GO:0005886">
    <property type="term" value="C:plasma membrane"/>
    <property type="evidence" value="ECO:0007669"/>
    <property type="project" value="TreeGrafter"/>
</dbReference>
<evidence type="ECO:0000256" key="4">
    <source>
        <dbReference type="ARBA" id="ARBA00022692"/>
    </source>
</evidence>
<evidence type="ECO:0000256" key="7">
    <source>
        <dbReference type="ARBA" id="ARBA00023136"/>
    </source>
</evidence>
<keyword evidence="7" id="KW-0472">Membrane</keyword>
<evidence type="ECO:0000259" key="8">
    <source>
        <dbReference type="Pfam" id="PF00535"/>
    </source>
</evidence>
<dbReference type="HOGENOM" id="CLU_033536_11_0_6"/>